<protein>
    <submittedName>
        <fullName evidence="1">6184_t:CDS:1</fullName>
    </submittedName>
</protein>
<name>A0A9N9CZY4_9GLOM</name>
<proteinExistence type="predicted"/>
<sequence>MTIAYNNEQGERCRWWEVTQQLEREMQKCINTLLLEKLAFNFKFW</sequence>
<reference evidence="1" key="1">
    <citation type="submission" date="2021-06" db="EMBL/GenBank/DDBJ databases">
        <authorList>
            <person name="Kallberg Y."/>
            <person name="Tangrot J."/>
            <person name="Rosling A."/>
        </authorList>
    </citation>
    <scope>NUCLEOTIDE SEQUENCE</scope>
    <source>
        <strain evidence="1">MT106</strain>
    </source>
</reference>
<dbReference type="EMBL" id="CAJVPL010002726">
    <property type="protein sequence ID" value="CAG8618234.1"/>
    <property type="molecule type" value="Genomic_DNA"/>
</dbReference>
<dbReference type="Proteomes" id="UP000789831">
    <property type="component" value="Unassembled WGS sequence"/>
</dbReference>
<organism evidence="1 2">
    <name type="scientific">Ambispora gerdemannii</name>
    <dbReference type="NCBI Taxonomy" id="144530"/>
    <lineage>
        <taxon>Eukaryota</taxon>
        <taxon>Fungi</taxon>
        <taxon>Fungi incertae sedis</taxon>
        <taxon>Mucoromycota</taxon>
        <taxon>Glomeromycotina</taxon>
        <taxon>Glomeromycetes</taxon>
        <taxon>Archaeosporales</taxon>
        <taxon>Ambisporaceae</taxon>
        <taxon>Ambispora</taxon>
    </lineage>
</organism>
<feature type="non-terminal residue" evidence="1">
    <location>
        <position position="45"/>
    </location>
</feature>
<dbReference type="AlphaFoldDB" id="A0A9N9CZY4"/>
<comment type="caution">
    <text evidence="1">The sequence shown here is derived from an EMBL/GenBank/DDBJ whole genome shotgun (WGS) entry which is preliminary data.</text>
</comment>
<keyword evidence="2" id="KW-1185">Reference proteome</keyword>
<accession>A0A9N9CZY4</accession>
<evidence type="ECO:0000313" key="1">
    <source>
        <dbReference type="EMBL" id="CAG8618234.1"/>
    </source>
</evidence>
<evidence type="ECO:0000313" key="2">
    <source>
        <dbReference type="Proteomes" id="UP000789831"/>
    </source>
</evidence>
<gene>
    <name evidence="1" type="ORF">AGERDE_LOCUS9934</name>
</gene>